<sequence>MSVSPSALERSPLRIAEPKPTHYRPRSSPIRSSRRATELNRIPRPRNAFIIFRCQSISRLHSRSHVGLDRPPTPEKTLSKRAGAAWRDLPPKEKQVYKNLAEKERKEHQRKYPGYRYQPNRSKATKARASGPPTRREQVESLVLRTASLSRTSSESSGSACPSPASERASSPDPLPMPVLMDDPVPSLSHRRSMSLPQLQGINMHDPYPFSRTYFIEPTSCLSSPGPGPTRTPRRSSSARERSYSPVSATPPPDCAFDLQYPHTTIPFSSLASHSSTLSLPELITLSEGLALDDANSSGYSTPQTASSVHEHGPEYLSAPQAASSSTLFHRRQRSNTAPSAVISPLAAVSTLLGAWNGPITATAAATAGLPGFAVTPAENLFAMSPSSVPEASSLADGTVAYGQFFGQGSQESFSSSSSLCVPDMGVDMDRTPRRSDFPASIQEQYTQDDHVSAHGFSSLQPTYELQSYAAGLEDLNISASSMYGPTCGTNTMSSYEDIDFSEYLTMNSF</sequence>
<name>A0ACB8UID6_9APHY</name>
<accession>A0ACB8UID6</accession>
<protein>
    <submittedName>
        <fullName evidence="1">Uncharacterized protein</fullName>
    </submittedName>
</protein>
<keyword evidence="2" id="KW-1185">Reference proteome</keyword>
<comment type="caution">
    <text evidence="1">The sequence shown here is derived from an EMBL/GenBank/DDBJ whole genome shotgun (WGS) entry which is preliminary data.</text>
</comment>
<evidence type="ECO:0000313" key="2">
    <source>
        <dbReference type="Proteomes" id="UP001055072"/>
    </source>
</evidence>
<dbReference type="EMBL" id="MU274901">
    <property type="protein sequence ID" value="KAI0093819.1"/>
    <property type="molecule type" value="Genomic_DNA"/>
</dbReference>
<evidence type="ECO:0000313" key="1">
    <source>
        <dbReference type="EMBL" id="KAI0093819.1"/>
    </source>
</evidence>
<reference evidence="1" key="1">
    <citation type="journal article" date="2021" name="Environ. Microbiol.">
        <title>Gene family expansions and transcriptome signatures uncover fungal adaptations to wood decay.</title>
        <authorList>
            <person name="Hage H."/>
            <person name="Miyauchi S."/>
            <person name="Viragh M."/>
            <person name="Drula E."/>
            <person name="Min B."/>
            <person name="Chaduli D."/>
            <person name="Navarro D."/>
            <person name="Favel A."/>
            <person name="Norest M."/>
            <person name="Lesage-Meessen L."/>
            <person name="Balint B."/>
            <person name="Merenyi Z."/>
            <person name="de Eugenio L."/>
            <person name="Morin E."/>
            <person name="Martinez A.T."/>
            <person name="Baldrian P."/>
            <person name="Stursova M."/>
            <person name="Martinez M.J."/>
            <person name="Novotny C."/>
            <person name="Magnuson J.K."/>
            <person name="Spatafora J.W."/>
            <person name="Maurice S."/>
            <person name="Pangilinan J."/>
            <person name="Andreopoulos W."/>
            <person name="LaButti K."/>
            <person name="Hundley H."/>
            <person name="Na H."/>
            <person name="Kuo A."/>
            <person name="Barry K."/>
            <person name="Lipzen A."/>
            <person name="Henrissat B."/>
            <person name="Riley R."/>
            <person name="Ahrendt S."/>
            <person name="Nagy L.G."/>
            <person name="Grigoriev I.V."/>
            <person name="Martin F."/>
            <person name="Rosso M.N."/>
        </authorList>
    </citation>
    <scope>NUCLEOTIDE SEQUENCE</scope>
    <source>
        <strain evidence="1">CBS 384.51</strain>
    </source>
</reference>
<proteinExistence type="predicted"/>
<organism evidence="1 2">
    <name type="scientific">Irpex rosettiformis</name>
    <dbReference type="NCBI Taxonomy" id="378272"/>
    <lineage>
        <taxon>Eukaryota</taxon>
        <taxon>Fungi</taxon>
        <taxon>Dikarya</taxon>
        <taxon>Basidiomycota</taxon>
        <taxon>Agaricomycotina</taxon>
        <taxon>Agaricomycetes</taxon>
        <taxon>Polyporales</taxon>
        <taxon>Irpicaceae</taxon>
        <taxon>Irpex</taxon>
    </lineage>
</organism>
<gene>
    <name evidence="1" type="ORF">BDY19DRAFT_989355</name>
</gene>
<dbReference type="Proteomes" id="UP001055072">
    <property type="component" value="Unassembled WGS sequence"/>
</dbReference>